<dbReference type="InterPro" id="IPR039309">
    <property type="entry name" value="BT1"/>
</dbReference>
<name>A0ABQ6N221_9STRA</name>
<comment type="similarity">
    <text evidence="2">Belongs to the major facilitator superfamily. Folate-biopterin transporter (TC 2.A.71) family.</text>
</comment>
<evidence type="ECO:0000256" key="6">
    <source>
        <dbReference type="ARBA" id="ARBA00023136"/>
    </source>
</evidence>
<dbReference type="Gene3D" id="1.20.1250.20">
    <property type="entry name" value="MFS general substrate transporter like domains"/>
    <property type="match status" value="1"/>
</dbReference>
<keyword evidence="6 7" id="KW-0472">Membrane</keyword>
<evidence type="ECO:0000256" key="7">
    <source>
        <dbReference type="SAM" id="Phobius"/>
    </source>
</evidence>
<reference evidence="8 9" key="1">
    <citation type="journal article" date="2023" name="Commun. Biol.">
        <title>Genome analysis of Parmales, the sister group of diatoms, reveals the evolutionary specialization of diatoms from phago-mixotrophs to photoautotrophs.</title>
        <authorList>
            <person name="Ban H."/>
            <person name="Sato S."/>
            <person name="Yoshikawa S."/>
            <person name="Yamada K."/>
            <person name="Nakamura Y."/>
            <person name="Ichinomiya M."/>
            <person name="Sato N."/>
            <person name="Blanc-Mathieu R."/>
            <person name="Endo H."/>
            <person name="Kuwata A."/>
            <person name="Ogata H."/>
        </authorList>
    </citation>
    <scope>NUCLEOTIDE SEQUENCE [LARGE SCALE GENOMIC DNA]</scope>
</reference>
<evidence type="ECO:0000256" key="1">
    <source>
        <dbReference type="ARBA" id="ARBA00004141"/>
    </source>
</evidence>
<dbReference type="InterPro" id="IPR036259">
    <property type="entry name" value="MFS_trans_sf"/>
</dbReference>
<accession>A0ABQ6N221</accession>
<evidence type="ECO:0000313" key="9">
    <source>
        <dbReference type="Proteomes" id="UP001165060"/>
    </source>
</evidence>
<sequence length="335" mass="36821">MPAPPPPPAPKAPDWTRSLYSPQNLAIVASYLCVGFTASFLATPLTVYMVQELSAQPEEQNTIAILMSVPWSFKLVYGFISDTFRLFGYRRKSYLLLGYVIYAACMLRLASFGNPDVIQLASHLFLGTCGIIMADVAADTMVVERSKYEPDHKRGQTQATCYSIRFFGGMVGSVGGTVLYNRAKWGWGLSFSQTSSERYVTWEIMPARFGDGQVRDLYSCAGPGEECGPVEWGLARGGSGRRVGRFRSLPYLLGDGGGGSAVSWDWFCQLHNAGAEPGGEEFLEGFRFFMMAADTLPDMAYGPSRKREIVAWECGRERHEGGGYVAGEELRTGGF</sequence>
<comment type="caution">
    <text evidence="8">The sequence shown here is derived from an EMBL/GenBank/DDBJ whole genome shotgun (WGS) entry which is preliminary data.</text>
</comment>
<evidence type="ECO:0000256" key="2">
    <source>
        <dbReference type="ARBA" id="ARBA00007015"/>
    </source>
</evidence>
<dbReference type="SUPFAM" id="SSF103473">
    <property type="entry name" value="MFS general substrate transporter"/>
    <property type="match status" value="1"/>
</dbReference>
<gene>
    <name evidence="8" type="ORF">TeGR_g1098</name>
</gene>
<evidence type="ECO:0000313" key="8">
    <source>
        <dbReference type="EMBL" id="GMI37957.1"/>
    </source>
</evidence>
<dbReference type="Pfam" id="PF03092">
    <property type="entry name" value="BT1"/>
    <property type="match status" value="1"/>
</dbReference>
<feature type="transmembrane region" description="Helical" evidence="7">
    <location>
        <begin position="25"/>
        <end position="50"/>
    </location>
</feature>
<comment type="subcellular location">
    <subcellularLocation>
        <location evidence="1">Membrane</location>
        <topology evidence="1">Multi-pass membrane protein</topology>
    </subcellularLocation>
</comment>
<organism evidence="8 9">
    <name type="scientific">Tetraparma gracilis</name>
    <dbReference type="NCBI Taxonomy" id="2962635"/>
    <lineage>
        <taxon>Eukaryota</taxon>
        <taxon>Sar</taxon>
        <taxon>Stramenopiles</taxon>
        <taxon>Ochrophyta</taxon>
        <taxon>Bolidophyceae</taxon>
        <taxon>Parmales</taxon>
        <taxon>Triparmaceae</taxon>
        <taxon>Tetraparma</taxon>
    </lineage>
</organism>
<keyword evidence="9" id="KW-1185">Reference proteome</keyword>
<dbReference type="PANTHER" id="PTHR31585:SF5">
    <property type="entry name" value="RNA-BINDING S4 DOMAIN-CONTAINING PROTEIN"/>
    <property type="match status" value="1"/>
</dbReference>
<feature type="transmembrane region" description="Helical" evidence="7">
    <location>
        <begin position="62"/>
        <end position="81"/>
    </location>
</feature>
<keyword evidence="5 7" id="KW-1133">Transmembrane helix</keyword>
<dbReference type="EMBL" id="BRYB01002004">
    <property type="protein sequence ID" value="GMI37957.1"/>
    <property type="molecule type" value="Genomic_DNA"/>
</dbReference>
<dbReference type="Proteomes" id="UP001165060">
    <property type="component" value="Unassembled WGS sequence"/>
</dbReference>
<dbReference type="PANTHER" id="PTHR31585">
    <property type="entry name" value="FOLATE-BIOPTERIN TRANSPORTER 1, CHLOROPLASTIC"/>
    <property type="match status" value="1"/>
</dbReference>
<feature type="transmembrane region" description="Helical" evidence="7">
    <location>
        <begin position="93"/>
        <end position="111"/>
    </location>
</feature>
<evidence type="ECO:0000256" key="5">
    <source>
        <dbReference type="ARBA" id="ARBA00022989"/>
    </source>
</evidence>
<protein>
    <submittedName>
        <fullName evidence="8">Uncharacterized protein</fullName>
    </submittedName>
</protein>
<evidence type="ECO:0000256" key="4">
    <source>
        <dbReference type="ARBA" id="ARBA00022692"/>
    </source>
</evidence>
<keyword evidence="4 7" id="KW-0812">Transmembrane</keyword>
<evidence type="ECO:0000256" key="3">
    <source>
        <dbReference type="ARBA" id="ARBA00022448"/>
    </source>
</evidence>
<keyword evidence="3" id="KW-0813">Transport</keyword>
<proteinExistence type="inferred from homology"/>